<feature type="coiled-coil region" evidence="1">
    <location>
        <begin position="28"/>
        <end position="55"/>
    </location>
</feature>
<proteinExistence type="predicted"/>
<dbReference type="AlphaFoldDB" id="A0A8J3LTR4"/>
<protein>
    <submittedName>
        <fullName evidence="2">Uncharacterized protein</fullName>
    </submittedName>
</protein>
<reference evidence="2" key="1">
    <citation type="submission" date="2021-01" db="EMBL/GenBank/DDBJ databases">
        <title>Whole genome shotgun sequence of Catellatospora methionotrophica NBRC 14553.</title>
        <authorList>
            <person name="Komaki H."/>
            <person name="Tamura T."/>
        </authorList>
    </citation>
    <scope>NUCLEOTIDE SEQUENCE</scope>
    <source>
        <strain evidence="2">NBRC 14553</strain>
    </source>
</reference>
<keyword evidence="1" id="KW-0175">Coiled coil</keyword>
<evidence type="ECO:0000313" key="3">
    <source>
        <dbReference type="Proteomes" id="UP000660339"/>
    </source>
</evidence>
<keyword evidence="3" id="KW-1185">Reference proteome</keyword>
<dbReference type="RefSeq" id="WP_166388293.1">
    <property type="nucleotide sequence ID" value="NZ_BAAATT010000004.1"/>
</dbReference>
<evidence type="ECO:0000256" key="1">
    <source>
        <dbReference type="SAM" id="Coils"/>
    </source>
</evidence>
<organism evidence="2 3">
    <name type="scientific">Catellatospora methionotrophica</name>
    <dbReference type="NCBI Taxonomy" id="121620"/>
    <lineage>
        <taxon>Bacteria</taxon>
        <taxon>Bacillati</taxon>
        <taxon>Actinomycetota</taxon>
        <taxon>Actinomycetes</taxon>
        <taxon>Micromonosporales</taxon>
        <taxon>Micromonosporaceae</taxon>
        <taxon>Catellatospora</taxon>
    </lineage>
</organism>
<dbReference type="EMBL" id="BONJ01000041">
    <property type="protein sequence ID" value="GIG18615.1"/>
    <property type="molecule type" value="Genomic_DNA"/>
</dbReference>
<comment type="caution">
    <text evidence="2">The sequence shown here is derived from an EMBL/GenBank/DDBJ whole genome shotgun (WGS) entry which is preliminary data.</text>
</comment>
<accession>A0A8J3LTR4</accession>
<name>A0A8J3LTR4_9ACTN</name>
<sequence length="78" mass="8772">MALDQPPPYVVIDLRAIYDQLIVLNTKVERLVSKQDEHERDNADHEARLRSLEKGRWPLPSVALLVSLASLGLAVATR</sequence>
<gene>
    <name evidence="2" type="ORF">Cme02nite_69470</name>
</gene>
<dbReference type="Proteomes" id="UP000660339">
    <property type="component" value="Unassembled WGS sequence"/>
</dbReference>
<evidence type="ECO:0000313" key="2">
    <source>
        <dbReference type="EMBL" id="GIG18615.1"/>
    </source>
</evidence>